<dbReference type="InterPro" id="IPR029062">
    <property type="entry name" value="Class_I_gatase-like"/>
</dbReference>
<dbReference type="InterPro" id="IPR015527">
    <property type="entry name" value="Pept_C26_g-glut_hydrolase"/>
</dbReference>
<evidence type="ECO:0000256" key="5">
    <source>
        <dbReference type="ARBA" id="ARBA00022729"/>
    </source>
</evidence>
<dbReference type="EC" id="3.4.19.9" evidence="3"/>
<name>A0A646QFV1_9MYRI</name>
<dbReference type="PANTHER" id="PTHR11315:SF0">
    <property type="entry name" value="FOLATE GAMMA-GLUTAMYL HYDROLASE"/>
    <property type="match status" value="1"/>
</dbReference>
<dbReference type="Gene3D" id="3.40.50.880">
    <property type="match status" value="1"/>
</dbReference>
<keyword evidence="5 8" id="KW-0732">Signal</keyword>
<evidence type="ECO:0000256" key="3">
    <source>
        <dbReference type="ARBA" id="ARBA00012886"/>
    </source>
</evidence>
<dbReference type="GO" id="GO:0046900">
    <property type="term" value="P:tetrahydrofolylpolyglutamate metabolic process"/>
    <property type="evidence" value="ECO:0007669"/>
    <property type="project" value="TreeGrafter"/>
</dbReference>
<keyword evidence="6 9" id="KW-0378">Hydrolase</keyword>
<dbReference type="PROSITE" id="PS51275">
    <property type="entry name" value="PEPTIDASE_C26_GGH"/>
    <property type="match status" value="1"/>
</dbReference>
<comment type="similarity">
    <text evidence="2">Belongs to the peptidase C26 family.</text>
</comment>
<dbReference type="SUPFAM" id="SSF52317">
    <property type="entry name" value="Class I glutamine amidotransferase-like"/>
    <property type="match status" value="1"/>
</dbReference>
<dbReference type="GO" id="GO:0005773">
    <property type="term" value="C:vacuole"/>
    <property type="evidence" value="ECO:0007669"/>
    <property type="project" value="TreeGrafter"/>
</dbReference>
<evidence type="ECO:0000313" key="9">
    <source>
        <dbReference type="EMBL" id="MUP40642.1"/>
    </source>
</evidence>
<feature type="chain" id="PRO_5024974866" description="folate gamma-glutamyl hydrolase" evidence="8">
    <location>
        <begin position="20"/>
        <end position="332"/>
    </location>
</feature>
<dbReference type="EMBL" id="GHBY01000465">
    <property type="protein sequence ID" value="MUP40642.1"/>
    <property type="molecule type" value="Transcribed_RNA"/>
</dbReference>
<comment type="subcellular location">
    <subcellularLocation>
        <location evidence="1">Secreted</location>
        <location evidence="1">Extracellular space</location>
    </subcellularLocation>
</comment>
<organism evidence="9">
    <name type="scientific">Hemiscolopendra marginata</name>
    <dbReference type="NCBI Taxonomy" id="943146"/>
    <lineage>
        <taxon>Eukaryota</taxon>
        <taxon>Metazoa</taxon>
        <taxon>Ecdysozoa</taxon>
        <taxon>Arthropoda</taxon>
        <taxon>Myriapoda</taxon>
        <taxon>Chilopoda</taxon>
        <taxon>Pleurostigmophora</taxon>
        <taxon>Scolopendromorpha</taxon>
        <taxon>Scolopendridae</taxon>
        <taxon>Hemiscolopendra</taxon>
    </lineage>
</organism>
<evidence type="ECO:0000256" key="7">
    <source>
        <dbReference type="PROSITE-ProRule" id="PRU00607"/>
    </source>
</evidence>
<evidence type="ECO:0000256" key="8">
    <source>
        <dbReference type="SAM" id="SignalP"/>
    </source>
</evidence>
<dbReference type="InterPro" id="IPR011697">
    <property type="entry name" value="Peptidase_C26"/>
</dbReference>
<evidence type="ECO:0000256" key="4">
    <source>
        <dbReference type="ARBA" id="ARBA00022525"/>
    </source>
</evidence>
<dbReference type="PANTHER" id="PTHR11315">
    <property type="entry name" value="PROTEASE FAMILY C26 GAMMA-GLUTAMYL HYDROLASE"/>
    <property type="match status" value="1"/>
</dbReference>
<protein>
    <recommendedName>
        <fullName evidence="3">folate gamma-glutamyl hydrolase</fullName>
        <ecNumber evidence="3">3.4.19.9</ecNumber>
    </recommendedName>
</protein>
<proteinExistence type="inferred from homology"/>
<evidence type="ECO:0000256" key="2">
    <source>
        <dbReference type="ARBA" id="ARBA00011083"/>
    </source>
</evidence>
<dbReference type="GO" id="GO:0005576">
    <property type="term" value="C:extracellular region"/>
    <property type="evidence" value="ECO:0007669"/>
    <property type="project" value="UniProtKB-SubCell"/>
</dbReference>
<sequence length="332" mass="37929">MVFNYFLVILFLSVDMCFSKHKQTLKMKTRLEPDDLNPRPIIGIVSESVPQEMMKQYQWALSALHEDYSAFVEMGGARVVPILINKNTDYYQHKFNSLNGVIFAGEEVSLSNPAYLDAVNTLLQMAKQANERNDYFPILSIAAGFTALSNLLSDTNVNSSCSCEDTALALTMTSDYTTSRLFKDIPTDVNESLTTRSVTFNDHRQCLATQNVTGTPLGKIIHVLSTNKDKDGLEFVSTYEAIKYPFYAFQWNPTLNPFEWSPQLPNIPHSLESVRVAQYIANFFVEEARKSDHHFSDPHDEMSSLVWHYQRYYITNVDTPIRVMYLFKNSTT</sequence>
<reference evidence="9" key="1">
    <citation type="submission" date="2018-11" db="EMBL/GenBank/DDBJ databases">
        <title>Venom-gland transcriptomics and venom proteomics of the Florida green centipede (Hemiscolopendra marginata) reveal sex-based variation in a centipede venom.</title>
        <authorList>
            <person name="Nystrom G.S."/>
            <person name="Ward M.J."/>
            <person name="Ellsworth S.A."/>
            <person name="Rokyta D.R."/>
        </authorList>
    </citation>
    <scope>NUCLEOTIDE SEQUENCE</scope>
    <source>
        <tissue evidence="9">Venom gland</tissue>
    </source>
</reference>
<comment type="caution">
    <text evidence="7">Lacks conserved residue(s) required for the propagation of feature annotation.</text>
</comment>
<dbReference type="Pfam" id="PF07722">
    <property type="entry name" value="Peptidase_C26"/>
    <property type="match status" value="1"/>
</dbReference>
<keyword evidence="4" id="KW-0964">Secreted</keyword>
<evidence type="ECO:0000256" key="6">
    <source>
        <dbReference type="ARBA" id="ARBA00022801"/>
    </source>
</evidence>
<dbReference type="GO" id="GO:0034722">
    <property type="term" value="F:gamma-glutamyl-peptidase activity"/>
    <property type="evidence" value="ECO:0007669"/>
    <property type="project" value="UniProtKB-EC"/>
</dbReference>
<accession>A0A646QFV1</accession>
<evidence type="ECO:0000256" key="1">
    <source>
        <dbReference type="ARBA" id="ARBA00004239"/>
    </source>
</evidence>
<dbReference type="AlphaFoldDB" id="A0A646QFV1"/>
<feature type="signal peptide" evidence="8">
    <location>
        <begin position="1"/>
        <end position="19"/>
    </location>
</feature>